<dbReference type="Proteomes" id="UP000476176">
    <property type="component" value="Unassembled WGS sequence"/>
</dbReference>
<dbReference type="PANTHER" id="PTHR40866:SF1">
    <property type="entry name" value="BED-TYPE DOMAIN-CONTAINING PROTEIN"/>
    <property type="match status" value="1"/>
</dbReference>
<sequence>MLKRFEDLQRFLHLFVDDCDIEREEVEDGEANEVSSSASNTGLRRIPMVDLIPSAGEQRKIAELLDEMTAFNVITTRFQRQDMTITTVRDMFDVVIGSEKTLLAAERKAVSHLLCLQHSIAHEPIDAPPVARSKRKRAAQALDNALPKKTRQRTTKASKYEDTGWIPATSVVAERFFSMVKSSVGYLRKSMSASTLETVMFLKLNWDLVTLGSVSAAIERSNDAEYVVYSDDE</sequence>
<evidence type="ECO:0000256" key="1">
    <source>
        <dbReference type="SAM" id="MobiDB-lite"/>
    </source>
</evidence>
<name>A0A6G0P1Z5_9STRA</name>
<evidence type="ECO:0000313" key="2">
    <source>
        <dbReference type="EMBL" id="KAE9231779.1"/>
    </source>
</evidence>
<comment type="caution">
    <text evidence="2">The sequence shown here is derived from an EMBL/GenBank/DDBJ whole genome shotgun (WGS) entry which is preliminary data.</text>
</comment>
<evidence type="ECO:0000313" key="3">
    <source>
        <dbReference type="Proteomes" id="UP000476176"/>
    </source>
</evidence>
<dbReference type="AlphaFoldDB" id="A0A6G0P1Z5"/>
<organism evidence="2 3">
    <name type="scientific">Phytophthora fragariae</name>
    <dbReference type="NCBI Taxonomy" id="53985"/>
    <lineage>
        <taxon>Eukaryota</taxon>
        <taxon>Sar</taxon>
        <taxon>Stramenopiles</taxon>
        <taxon>Oomycota</taxon>
        <taxon>Peronosporomycetes</taxon>
        <taxon>Peronosporales</taxon>
        <taxon>Peronosporaceae</taxon>
        <taxon>Phytophthora</taxon>
    </lineage>
</organism>
<dbReference type="EMBL" id="QXGC01000515">
    <property type="protein sequence ID" value="KAE9231779.1"/>
    <property type="molecule type" value="Genomic_DNA"/>
</dbReference>
<accession>A0A6G0P1Z5</accession>
<dbReference type="PANTHER" id="PTHR40866">
    <property type="entry name" value="BED-TYPE DOMAIN-CONTAINING PROTEIN"/>
    <property type="match status" value="1"/>
</dbReference>
<protein>
    <recommendedName>
        <fullName evidence="4">HAT C-terminal dimerisation domain-containing protein</fullName>
    </recommendedName>
</protein>
<feature type="region of interest" description="Disordered" evidence="1">
    <location>
        <begin position="139"/>
        <end position="158"/>
    </location>
</feature>
<evidence type="ECO:0008006" key="4">
    <source>
        <dbReference type="Google" id="ProtNLM"/>
    </source>
</evidence>
<gene>
    <name evidence="2" type="ORF">PF004_g10123</name>
</gene>
<reference evidence="2 3" key="1">
    <citation type="submission" date="2018-09" db="EMBL/GenBank/DDBJ databases">
        <title>Genomic investigation of the strawberry pathogen Phytophthora fragariae indicates pathogenicity is determined by transcriptional variation in three key races.</title>
        <authorList>
            <person name="Adams T.M."/>
            <person name="Armitage A.D."/>
            <person name="Sobczyk M.K."/>
            <person name="Bates H.J."/>
            <person name="Dunwell J.M."/>
            <person name="Nellist C.F."/>
            <person name="Harrison R.J."/>
        </authorList>
    </citation>
    <scope>NUCLEOTIDE SEQUENCE [LARGE SCALE GENOMIC DNA]</scope>
    <source>
        <strain evidence="2 3">BC-23</strain>
    </source>
</reference>
<proteinExistence type="predicted"/>